<evidence type="ECO:0000256" key="8">
    <source>
        <dbReference type="ARBA" id="ARBA00022989"/>
    </source>
</evidence>
<keyword evidence="8 13" id="KW-1133">Transmembrane helix</keyword>
<sequence>MRNIKHAFWGLLLLSSLLWLTAEPTVFQPASFFVLRDAMVQYSGIVAMTAMSVAMILALRPRWPERWLGGLDKMYRLHKWLGVAALIISVTHWLWSQGPKWAVGWGWLARPARRARPVLENPIQQTFASLRGAAEGVGEWAFYAAVFLIALALIRHFSYRVFYKAHRLLAIVYLVLVFHAVVLTGFEYWASPLGLIMALLLAWGSYAAAIVLLRRVGADRQVEGRIASLQHYPGVRVLEVGIDVPQGWPGHKPGQFAFATSDVREGAHPYTIASAWHDDHRRITFIAKELGDHTSRLREKLSVGQSVKVEGPYGCFDFDDSQPRQIWIGAGIGVTPFIARMKYLARERSEHPDQLPPAVDLFHPTTDVDETALSKLKADAEAANIRLHIFIDARDGRLTGDRIRAVVSEWRAASIWFCGPSGFGEALRKDFAAAGLPVTKRFHQELFAMRT</sequence>
<evidence type="ECO:0000313" key="16">
    <source>
        <dbReference type="Proteomes" id="UP000051562"/>
    </source>
</evidence>
<evidence type="ECO:0000256" key="1">
    <source>
        <dbReference type="ARBA" id="ARBA00001974"/>
    </source>
</evidence>
<keyword evidence="10" id="KW-0408">Iron</keyword>
<evidence type="ECO:0000256" key="5">
    <source>
        <dbReference type="ARBA" id="ARBA00022714"/>
    </source>
</evidence>
<feature type="domain" description="FAD-binding FR-type" evidence="14">
    <location>
        <begin position="219"/>
        <end position="319"/>
    </location>
</feature>
<proteinExistence type="predicted"/>
<evidence type="ECO:0000256" key="13">
    <source>
        <dbReference type="SAM" id="Phobius"/>
    </source>
</evidence>
<dbReference type="EMBL" id="LMAR01000038">
    <property type="protein sequence ID" value="KQK30268.1"/>
    <property type="molecule type" value="Genomic_DNA"/>
</dbReference>
<keyword evidence="6" id="KW-0479">Metal-binding</keyword>
<dbReference type="GO" id="GO:0050660">
    <property type="term" value="F:flavin adenine dinucleotide binding"/>
    <property type="evidence" value="ECO:0007669"/>
    <property type="project" value="TreeGrafter"/>
</dbReference>
<evidence type="ECO:0000256" key="3">
    <source>
        <dbReference type="ARBA" id="ARBA00022630"/>
    </source>
</evidence>
<evidence type="ECO:0000256" key="11">
    <source>
        <dbReference type="ARBA" id="ARBA00023014"/>
    </source>
</evidence>
<comment type="subcellular location">
    <subcellularLocation>
        <location evidence="2">Membrane</location>
        <topology evidence="2">Multi-pass membrane protein</topology>
    </subcellularLocation>
</comment>
<feature type="transmembrane region" description="Helical" evidence="13">
    <location>
        <begin position="169"/>
        <end position="189"/>
    </location>
</feature>
<evidence type="ECO:0000256" key="7">
    <source>
        <dbReference type="ARBA" id="ARBA00022827"/>
    </source>
</evidence>
<organism evidence="15 16">
    <name type="scientific">Bosea thiooxidans</name>
    <dbReference type="NCBI Taxonomy" id="53254"/>
    <lineage>
        <taxon>Bacteria</taxon>
        <taxon>Pseudomonadati</taxon>
        <taxon>Pseudomonadota</taxon>
        <taxon>Alphaproteobacteria</taxon>
        <taxon>Hyphomicrobiales</taxon>
        <taxon>Boseaceae</taxon>
        <taxon>Bosea</taxon>
    </lineage>
</organism>
<protein>
    <submittedName>
        <fullName evidence="15">Ferric reductase</fullName>
    </submittedName>
</protein>
<evidence type="ECO:0000313" key="15">
    <source>
        <dbReference type="EMBL" id="KQK30268.1"/>
    </source>
</evidence>
<dbReference type="PANTHER" id="PTHR47354">
    <property type="entry name" value="NADH OXIDOREDUCTASE HCR"/>
    <property type="match status" value="1"/>
</dbReference>
<keyword evidence="16" id="KW-1185">Reference proteome</keyword>
<dbReference type="STRING" id="53254.SAMN05660750_05056"/>
<keyword evidence="11" id="KW-0411">Iron-sulfur</keyword>
<comment type="cofactor">
    <cofactor evidence="1">
        <name>FAD</name>
        <dbReference type="ChEBI" id="CHEBI:57692"/>
    </cofactor>
</comment>
<dbReference type="AlphaFoldDB" id="A0A0Q3L0T5"/>
<dbReference type="Pfam" id="PF01794">
    <property type="entry name" value="Ferric_reduct"/>
    <property type="match status" value="1"/>
</dbReference>
<feature type="transmembrane region" description="Helical" evidence="13">
    <location>
        <begin position="80"/>
        <end position="96"/>
    </location>
</feature>
<feature type="transmembrane region" description="Helical" evidence="13">
    <location>
        <begin position="38"/>
        <end position="59"/>
    </location>
</feature>
<evidence type="ECO:0000256" key="9">
    <source>
        <dbReference type="ARBA" id="ARBA00023002"/>
    </source>
</evidence>
<dbReference type="InterPro" id="IPR050415">
    <property type="entry name" value="MRET"/>
</dbReference>
<dbReference type="PROSITE" id="PS51384">
    <property type="entry name" value="FAD_FR"/>
    <property type="match status" value="1"/>
</dbReference>
<evidence type="ECO:0000256" key="6">
    <source>
        <dbReference type="ARBA" id="ARBA00022723"/>
    </source>
</evidence>
<dbReference type="PANTHER" id="PTHR47354:SF8">
    <property type="entry name" value="1,2-PHENYLACETYL-COA EPOXIDASE, SUBUNIT E"/>
    <property type="match status" value="1"/>
</dbReference>
<dbReference type="InterPro" id="IPR013112">
    <property type="entry name" value="FAD-bd_8"/>
</dbReference>
<keyword evidence="9" id="KW-0560">Oxidoreductase</keyword>
<dbReference type="SUPFAM" id="SSF52343">
    <property type="entry name" value="Ferredoxin reductase-like, C-terminal NADP-linked domain"/>
    <property type="match status" value="1"/>
</dbReference>
<keyword evidence="4 13" id="KW-0812">Transmembrane</keyword>
<reference evidence="15 16" key="1">
    <citation type="submission" date="2015-10" db="EMBL/GenBank/DDBJ databases">
        <title>Draft genome of Bosea thiooxidans.</title>
        <authorList>
            <person name="Wang X."/>
        </authorList>
    </citation>
    <scope>NUCLEOTIDE SEQUENCE [LARGE SCALE GENOMIC DNA]</scope>
    <source>
        <strain evidence="15 16">CGMCC 9174</strain>
    </source>
</reference>
<dbReference type="GO" id="GO:0051537">
    <property type="term" value="F:2 iron, 2 sulfur cluster binding"/>
    <property type="evidence" value="ECO:0007669"/>
    <property type="project" value="UniProtKB-KW"/>
</dbReference>
<dbReference type="SUPFAM" id="SSF63380">
    <property type="entry name" value="Riboflavin synthase domain-like"/>
    <property type="match status" value="1"/>
</dbReference>
<dbReference type="RefSeq" id="WP_055728423.1">
    <property type="nucleotide sequence ID" value="NZ_LMAR01000038.1"/>
</dbReference>
<dbReference type="Gene3D" id="2.40.30.10">
    <property type="entry name" value="Translation factors"/>
    <property type="match status" value="1"/>
</dbReference>
<evidence type="ECO:0000259" key="14">
    <source>
        <dbReference type="PROSITE" id="PS51384"/>
    </source>
</evidence>
<dbReference type="CDD" id="cd06198">
    <property type="entry name" value="FNR_like_3"/>
    <property type="match status" value="1"/>
</dbReference>
<dbReference type="Pfam" id="PF08022">
    <property type="entry name" value="FAD_binding_8"/>
    <property type="match status" value="1"/>
</dbReference>
<dbReference type="InterPro" id="IPR017927">
    <property type="entry name" value="FAD-bd_FR_type"/>
</dbReference>
<dbReference type="Gene3D" id="3.40.50.80">
    <property type="entry name" value="Nucleotide-binding domain of ferredoxin-NADP reductase (FNR) module"/>
    <property type="match status" value="1"/>
</dbReference>
<evidence type="ECO:0000256" key="10">
    <source>
        <dbReference type="ARBA" id="ARBA00023004"/>
    </source>
</evidence>
<dbReference type="GO" id="GO:0046872">
    <property type="term" value="F:metal ion binding"/>
    <property type="evidence" value="ECO:0007669"/>
    <property type="project" value="UniProtKB-KW"/>
</dbReference>
<accession>A0A0Q3L0T5</accession>
<keyword evidence="7" id="KW-0274">FAD</keyword>
<feature type="transmembrane region" description="Helical" evidence="13">
    <location>
        <begin position="195"/>
        <end position="213"/>
    </location>
</feature>
<keyword evidence="12 13" id="KW-0472">Membrane</keyword>
<dbReference type="InterPro" id="IPR017938">
    <property type="entry name" value="Riboflavin_synthase-like_b-brl"/>
</dbReference>
<keyword evidence="5" id="KW-0001">2Fe-2S</keyword>
<evidence type="ECO:0000256" key="4">
    <source>
        <dbReference type="ARBA" id="ARBA00022692"/>
    </source>
</evidence>
<dbReference type="InterPro" id="IPR039261">
    <property type="entry name" value="FNR_nucleotide-bd"/>
</dbReference>
<comment type="caution">
    <text evidence="15">The sequence shown here is derived from an EMBL/GenBank/DDBJ whole genome shotgun (WGS) entry which is preliminary data.</text>
</comment>
<dbReference type="GO" id="GO:0016491">
    <property type="term" value="F:oxidoreductase activity"/>
    <property type="evidence" value="ECO:0007669"/>
    <property type="project" value="UniProtKB-KW"/>
</dbReference>
<evidence type="ECO:0000256" key="12">
    <source>
        <dbReference type="ARBA" id="ARBA00023136"/>
    </source>
</evidence>
<feature type="transmembrane region" description="Helical" evidence="13">
    <location>
        <begin position="140"/>
        <end position="157"/>
    </location>
</feature>
<name>A0A0Q3L0T5_9HYPH</name>
<dbReference type="InterPro" id="IPR013130">
    <property type="entry name" value="Fe3_Rdtase_TM_dom"/>
</dbReference>
<evidence type="ECO:0000256" key="2">
    <source>
        <dbReference type="ARBA" id="ARBA00004141"/>
    </source>
</evidence>
<keyword evidence="3" id="KW-0285">Flavoprotein</keyword>
<dbReference type="SFLD" id="SFLDS00052">
    <property type="entry name" value="Ferric_Reductase_Domain"/>
    <property type="match status" value="1"/>
</dbReference>
<dbReference type="Proteomes" id="UP000051562">
    <property type="component" value="Unassembled WGS sequence"/>
</dbReference>
<gene>
    <name evidence="15" type="ORF">ARD30_14210</name>
</gene>
<dbReference type="GO" id="GO:0016020">
    <property type="term" value="C:membrane"/>
    <property type="evidence" value="ECO:0007669"/>
    <property type="project" value="UniProtKB-SubCell"/>
</dbReference>